<evidence type="ECO:0000259" key="1">
    <source>
        <dbReference type="PROSITE" id="PS50206"/>
    </source>
</evidence>
<dbReference type="SUPFAM" id="SSF52821">
    <property type="entry name" value="Rhodanese/Cell cycle control phosphatase"/>
    <property type="match status" value="1"/>
</dbReference>
<keyword evidence="2" id="KW-0548">Nucleotidyltransferase</keyword>
<accession>A0A380CN29</accession>
<dbReference type="PROSITE" id="PS50206">
    <property type="entry name" value="RHODANESE_3"/>
    <property type="match status" value="1"/>
</dbReference>
<sequence>MDKIIIRQIYTTGLVFLWLLLPYAVHAQQNGNRDAEHFRTALLTDSTVQLIDVRTPAEYAEGAIAGSILLNWKDSTAFEQGIQKLEKNRPVYLYCRSGNRSRQAADRLISLGFKEVINLSGGIKAWEEKGYLLKKDKQESTKGKGDH</sequence>
<dbReference type="GO" id="GO:0016779">
    <property type="term" value="F:nucleotidyltransferase activity"/>
    <property type="evidence" value="ECO:0007669"/>
    <property type="project" value="UniProtKB-KW"/>
</dbReference>
<dbReference type="InterPro" id="IPR001763">
    <property type="entry name" value="Rhodanese-like_dom"/>
</dbReference>
<gene>
    <name evidence="2" type="primary">moeZ_2</name>
    <name evidence="2" type="ORF">NCTC11388_03546</name>
</gene>
<evidence type="ECO:0000313" key="2">
    <source>
        <dbReference type="EMBL" id="SUJ24439.1"/>
    </source>
</evidence>
<keyword evidence="2" id="KW-0808">Transferase</keyword>
<dbReference type="PANTHER" id="PTHR43031">
    <property type="entry name" value="FAD-DEPENDENT OXIDOREDUCTASE"/>
    <property type="match status" value="1"/>
</dbReference>
<dbReference type="SMART" id="SM00450">
    <property type="entry name" value="RHOD"/>
    <property type="match status" value="1"/>
</dbReference>
<dbReference type="RefSeq" id="WP_115171007.1">
    <property type="nucleotide sequence ID" value="NZ_UGYW01000002.1"/>
</dbReference>
<dbReference type="EMBL" id="UGYW01000002">
    <property type="protein sequence ID" value="SUJ24439.1"/>
    <property type="molecule type" value="Genomic_DNA"/>
</dbReference>
<feature type="domain" description="Rhodanese" evidence="1">
    <location>
        <begin position="44"/>
        <end position="135"/>
    </location>
</feature>
<dbReference type="PANTHER" id="PTHR43031:SF1">
    <property type="entry name" value="PYRIDINE NUCLEOTIDE-DISULPHIDE OXIDOREDUCTASE"/>
    <property type="match status" value="1"/>
</dbReference>
<dbReference type="InterPro" id="IPR050229">
    <property type="entry name" value="GlpE_sulfurtransferase"/>
</dbReference>
<dbReference type="AlphaFoldDB" id="A0A380CN29"/>
<name>A0A380CN29_SPHSI</name>
<proteinExistence type="predicted"/>
<dbReference type="Proteomes" id="UP000254893">
    <property type="component" value="Unassembled WGS sequence"/>
</dbReference>
<organism evidence="2 3">
    <name type="scientific">Sphingobacterium spiritivorum</name>
    <name type="common">Flavobacterium spiritivorum</name>
    <dbReference type="NCBI Taxonomy" id="258"/>
    <lineage>
        <taxon>Bacteria</taxon>
        <taxon>Pseudomonadati</taxon>
        <taxon>Bacteroidota</taxon>
        <taxon>Sphingobacteriia</taxon>
        <taxon>Sphingobacteriales</taxon>
        <taxon>Sphingobacteriaceae</taxon>
        <taxon>Sphingobacterium</taxon>
    </lineage>
</organism>
<dbReference type="InterPro" id="IPR036873">
    <property type="entry name" value="Rhodanese-like_dom_sf"/>
</dbReference>
<dbReference type="CDD" id="cd00158">
    <property type="entry name" value="RHOD"/>
    <property type="match status" value="1"/>
</dbReference>
<dbReference type="Pfam" id="PF00581">
    <property type="entry name" value="Rhodanese"/>
    <property type="match status" value="1"/>
</dbReference>
<protein>
    <submittedName>
        <fullName evidence="2">Probable adenylyltransferase/sulfurtransferase MoeZ</fullName>
    </submittedName>
</protein>
<reference evidence="2 3" key="1">
    <citation type="submission" date="2018-06" db="EMBL/GenBank/DDBJ databases">
        <authorList>
            <consortium name="Pathogen Informatics"/>
            <person name="Doyle S."/>
        </authorList>
    </citation>
    <scope>NUCLEOTIDE SEQUENCE [LARGE SCALE GENOMIC DNA]</scope>
    <source>
        <strain evidence="2 3">NCTC11388</strain>
    </source>
</reference>
<evidence type="ECO:0000313" key="3">
    <source>
        <dbReference type="Proteomes" id="UP000254893"/>
    </source>
</evidence>
<dbReference type="Gene3D" id="3.40.250.10">
    <property type="entry name" value="Rhodanese-like domain"/>
    <property type="match status" value="1"/>
</dbReference>